<dbReference type="InterPro" id="IPR000182">
    <property type="entry name" value="GNAT_dom"/>
</dbReference>
<dbReference type="STRING" id="28141.CSK29544_01104"/>
<proteinExistence type="predicted"/>
<keyword evidence="1 4" id="KW-0808">Transferase</keyword>
<dbReference type="EMBL" id="NCTU01000003">
    <property type="protein sequence ID" value="PUW06095.1"/>
    <property type="molecule type" value="Genomic_DNA"/>
</dbReference>
<dbReference type="Proteomes" id="UP000548673">
    <property type="component" value="Unassembled WGS sequence"/>
</dbReference>
<feature type="domain" description="N-acetyltransferase" evidence="3">
    <location>
        <begin position="1"/>
        <end position="143"/>
    </location>
</feature>
<dbReference type="RefSeq" id="WP_007895598.1">
    <property type="nucleotide sequence ID" value="NZ_CABMLV010000001.1"/>
</dbReference>
<organism evidence="4 7">
    <name type="scientific">Cronobacter sakazakii</name>
    <name type="common">Enterobacter sakazakii</name>
    <dbReference type="NCBI Taxonomy" id="28141"/>
    <lineage>
        <taxon>Bacteria</taxon>
        <taxon>Pseudomonadati</taxon>
        <taxon>Pseudomonadota</taxon>
        <taxon>Gammaproteobacteria</taxon>
        <taxon>Enterobacterales</taxon>
        <taxon>Enterobacteriaceae</taxon>
        <taxon>Cronobacter</taxon>
    </lineage>
</organism>
<keyword evidence="2 4" id="KW-0012">Acyltransferase</keyword>
<dbReference type="NCBIfam" id="NF007853">
    <property type="entry name" value="PRK10562.1"/>
    <property type="match status" value="1"/>
</dbReference>
<evidence type="ECO:0000256" key="2">
    <source>
        <dbReference type="ARBA" id="ARBA00023315"/>
    </source>
</evidence>
<name>A0A2S9UGD4_CROSK</name>
<dbReference type="CDD" id="cd04301">
    <property type="entry name" value="NAT_SF"/>
    <property type="match status" value="1"/>
</dbReference>
<dbReference type="Gene3D" id="3.40.630.30">
    <property type="match status" value="1"/>
</dbReference>
<dbReference type="Pfam" id="PF13673">
    <property type="entry name" value="Acetyltransf_10"/>
    <property type="match status" value="1"/>
</dbReference>
<evidence type="ECO:0000313" key="4">
    <source>
        <dbReference type="EMBL" id="NYV44435.1"/>
    </source>
</evidence>
<dbReference type="OMA" id="RAVNFYH"/>
<dbReference type="EMBL" id="JABTXY010000027">
    <property type="protein sequence ID" value="NYV44435.1"/>
    <property type="molecule type" value="Genomic_DNA"/>
</dbReference>
<dbReference type="PANTHER" id="PTHR43800">
    <property type="entry name" value="PEPTIDYL-LYSINE N-ACETYLTRANSFERASE YJAB"/>
    <property type="match status" value="1"/>
</dbReference>
<evidence type="ECO:0000313" key="7">
    <source>
        <dbReference type="Proteomes" id="UP000548673"/>
    </source>
</evidence>
<dbReference type="InterPro" id="IPR016181">
    <property type="entry name" value="Acyl_CoA_acyltransferase"/>
</dbReference>
<gene>
    <name evidence="5" type="ORF">B7T07_05450</name>
    <name evidence="4" type="ORF">HRR37_19155</name>
</gene>
<reference evidence="4 7" key="2">
    <citation type="submission" date="2020-05" db="EMBL/GenBank/DDBJ databases">
        <title>The draft genome of Cronobacter sakazakii strain 145005.</title>
        <authorList>
            <person name="Yang J."/>
            <person name="Liu L."/>
            <person name="Feng Y."/>
            <person name="Zong Z."/>
        </authorList>
    </citation>
    <scope>NUCLEOTIDE SEQUENCE [LARGE SCALE GENOMIC DNA]</scope>
    <source>
        <strain evidence="4 7">145005</strain>
    </source>
</reference>
<dbReference type="GeneID" id="56732814"/>
<evidence type="ECO:0000313" key="6">
    <source>
        <dbReference type="Proteomes" id="UP000244856"/>
    </source>
</evidence>
<comment type="caution">
    <text evidence="4">The sequence shown here is derived from an EMBL/GenBank/DDBJ whole genome shotgun (WGS) entry which is preliminary data.</text>
</comment>
<dbReference type="Proteomes" id="UP000244856">
    <property type="component" value="Unassembled WGS sequence"/>
</dbReference>
<dbReference type="AlphaFoldDB" id="A0A2S9UGD4"/>
<accession>A0A2S9UGD4</accession>
<sequence>MIRAQRPSDRDAILSLWLASTTAGHPFIQPDYWRASLPVVRDVYLPGACTWVDENGGTLRGFISVMHENFIGALFVAPDCEGTGIGTALLTHVQSQYDTLNLEVYQKNTRAVNFYHARGFRIEESAWQEETGHPTWIMRWQADQTP</sequence>
<dbReference type="EC" id="2.3.1.-" evidence="4"/>
<evidence type="ECO:0000256" key="1">
    <source>
        <dbReference type="ARBA" id="ARBA00022679"/>
    </source>
</evidence>
<dbReference type="SUPFAM" id="SSF55729">
    <property type="entry name" value="Acyl-CoA N-acyltransferases (Nat)"/>
    <property type="match status" value="1"/>
</dbReference>
<reference evidence="5 6" key="1">
    <citation type="submission" date="2017-04" db="EMBL/GenBank/DDBJ databases">
        <title>Cronobacter sakazakii, ST83 Lineage Isolates.</title>
        <authorList>
            <person name="Chase H."/>
            <person name="Tall B."/>
            <person name="Gopinath G."/>
            <person name="Lehner A."/>
        </authorList>
    </citation>
    <scope>NUCLEOTIDE SEQUENCE [LARGE SCALE GENOMIC DNA]</scope>
    <source>
        <strain evidence="5 6">MOD1_Comp15</strain>
    </source>
</reference>
<dbReference type="PANTHER" id="PTHR43800:SF1">
    <property type="entry name" value="PEPTIDYL-LYSINE N-ACETYLTRANSFERASE YJAB"/>
    <property type="match status" value="1"/>
</dbReference>
<evidence type="ECO:0000313" key="5">
    <source>
        <dbReference type="EMBL" id="PUW06095.1"/>
    </source>
</evidence>
<dbReference type="PROSITE" id="PS51186">
    <property type="entry name" value="GNAT"/>
    <property type="match status" value="1"/>
</dbReference>
<dbReference type="GO" id="GO:0016747">
    <property type="term" value="F:acyltransferase activity, transferring groups other than amino-acyl groups"/>
    <property type="evidence" value="ECO:0007669"/>
    <property type="project" value="InterPro"/>
</dbReference>
<evidence type="ECO:0000259" key="3">
    <source>
        <dbReference type="PROSITE" id="PS51186"/>
    </source>
</evidence>
<protein>
    <submittedName>
        <fullName evidence="4">N-acetyltransferase</fullName>
        <ecNumber evidence="4">2.3.1.-</ecNumber>
    </submittedName>
</protein>
<dbReference type="KEGG" id="csj:CSK29544_01104"/>